<evidence type="ECO:0000313" key="3">
    <source>
        <dbReference type="EMBL" id="CAI4217312.1"/>
    </source>
</evidence>
<proteinExistence type="predicted"/>
<dbReference type="Proteomes" id="UP000838763">
    <property type="component" value="Unassembled WGS sequence"/>
</dbReference>
<name>A0A9P1H5U2_9PEZI</name>
<evidence type="ECO:0008006" key="5">
    <source>
        <dbReference type="Google" id="ProtNLM"/>
    </source>
</evidence>
<feature type="compositionally biased region" description="Acidic residues" evidence="1">
    <location>
        <begin position="164"/>
        <end position="174"/>
    </location>
</feature>
<dbReference type="AlphaFoldDB" id="A0A9P1H5U2"/>
<protein>
    <recommendedName>
        <fullName evidence="5">Transmembrane protein</fullName>
    </recommendedName>
</protein>
<feature type="transmembrane region" description="Helical" evidence="2">
    <location>
        <begin position="124"/>
        <end position="141"/>
    </location>
</feature>
<keyword evidence="2" id="KW-0472">Membrane</keyword>
<evidence type="ECO:0000256" key="2">
    <source>
        <dbReference type="SAM" id="Phobius"/>
    </source>
</evidence>
<keyword evidence="2" id="KW-1133">Transmembrane helix</keyword>
<comment type="caution">
    <text evidence="3">The sequence shown here is derived from an EMBL/GenBank/DDBJ whole genome shotgun (WGS) entry which is preliminary data.</text>
</comment>
<evidence type="ECO:0000313" key="4">
    <source>
        <dbReference type="Proteomes" id="UP000838763"/>
    </source>
</evidence>
<dbReference type="OrthoDB" id="264354at2759"/>
<keyword evidence="2" id="KW-0812">Transmembrane</keyword>
<reference evidence="3" key="1">
    <citation type="submission" date="2022-11" db="EMBL/GenBank/DDBJ databases">
        <authorList>
            <person name="Scott C."/>
            <person name="Bruce N."/>
        </authorList>
    </citation>
    <scope>NUCLEOTIDE SEQUENCE</scope>
</reference>
<evidence type="ECO:0000256" key="1">
    <source>
        <dbReference type="SAM" id="MobiDB-lite"/>
    </source>
</evidence>
<dbReference type="EMBL" id="CALLCH030000016">
    <property type="protein sequence ID" value="CAI4217312.1"/>
    <property type="molecule type" value="Genomic_DNA"/>
</dbReference>
<accession>A0A9P1H5U2</accession>
<sequence length="184" mass="20780">MSWARWVSSEMSQLILTIVIVVLAVFCLGFVADPILDLWLDPVSTIADTVSTVNSDTPVYRHLDEDDGWIEHFVKGFFSLGVVGFLKVFWTMSPWHWWNLRTSGVLNSGGRRPGTTGRGRVENISWAVVIIGAITVIYSLWKGVRFVSRRTLMAASDNVLDVGKDDDDEEEEEERPNPGREHQD</sequence>
<keyword evidence="4" id="KW-1185">Reference proteome</keyword>
<feature type="region of interest" description="Disordered" evidence="1">
    <location>
        <begin position="161"/>
        <end position="184"/>
    </location>
</feature>
<gene>
    <name evidence="3" type="ORF">PPNO1_LOCUS6923</name>
</gene>
<organism evidence="3 4">
    <name type="scientific">Parascedosporium putredinis</name>
    <dbReference type="NCBI Taxonomy" id="1442378"/>
    <lineage>
        <taxon>Eukaryota</taxon>
        <taxon>Fungi</taxon>
        <taxon>Dikarya</taxon>
        <taxon>Ascomycota</taxon>
        <taxon>Pezizomycotina</taxon>
        <taxon>Sordariomycetes</taxon>
        <taxon>Hypocreomycetidae</taxon>
        <taxon>Microascales</taxon>
        <taxon>Microascaceae</taxon>
        <taxon>Parascedosporium</taxon>
    </lineage>
</organism>
<feature type="transmembrane region" description="Helical" evidence="2">
    <location>
        <begin position="12"/>
        <end position="32"/>
    </location>
</feature>
<feature type="compositionally biased region" description="Basic and acidic residues" evidence="1">
    <location>
        <begin position="175"/>
        <end position="184"/>
    </location>
</feature>